<dbReference type="OrthoDB" id="3267861at2759"/>
<dbReference type="GeneID" id="18812356"/>
<protein>
    <submittedName>
        <fullName evidence="1">Uncharacterized protein</fullName>
    </submittedName>
</protein>
<name>F8NDL5_SERL9</name>
<proteinExistence type="predicted"/>
<reference evidence="1" key="1">
    <citation type="submission" date="2011-04" db="EMBL/GenBank/DDBJ databases">
        <title>Evolution of plant cell wall degrading machinery underlies the functional diversity of forest fungi.</title>
        <authorList>
            <consortium name="US DOE Joint Genome Institute (JGI-PGF)"/>
            <person name="Eastwood D.C."/>
            <person name="Floudas D."/>
            <person name="Binder M."/>
            <person name="Majcherczyk A."/>
            <person name="Schneider P."/>
            <person name="Aerts A."/>
            <person name="Asiegbu F.O."/>
            <person name="Baker S.E."/>
            <person name="Barry K."/>
            <person name="Bendiksby M."/>
            <person name="Blumentritt M."/>
            <person name="Coutinho P.M."/>
            <person name="Cullen D."/>
            <person name="Cullen D."/>
            <person name="Gathman A."/>
            <person name="Goodell B."/>
            <person name="Henrissat B."/>
            <person name="Ihrmark K."/>
            <person name="Kauserud H."/>
            <person name="Kohler A."/>
            <person name="LaButti K."/>
            <person name="Lapidus A."/>
            <person name="Lavin J.L."/>
            <person name="Lee Y.-H."/>
            <person name="Lindquist E."/>
            <person name="Lilly W."/>
            <person name="Lucas S."/>
            <person name="Morin E."/>
            <person name="Murat C."/>
            <person name="Oguiza J.A."/>
            <person name="Park J."/>
            <person name="Pisabarro A.G."/>
            <person name="Riley R."/>
            <person name="Rosling A."/>
            <person name="Salamov A."/>
            <person name="Schmidt O."/>
            <person name="Schmutz J."/>
            <person name="Skrede I."/>
            <person name="Stenlid J."/>
            <person name="Wiebenga A."/>
            <person name="Xie X."/>
            <person name="Kues U."/>
            <person name="Hibbett D.S."/>
            <person name="Hoffmeister D."/>
            <person name="Hogberg N."/>
            <person name="Martin F."/>
            <person name="Grigoriev I.V."/>
            <person name="Watkinson S.C."/>
        </authorList>
    </citation>
    <scope>NUCLEOTIDE SEQUENCE</scope>
    <source>
        <strain evidence="1">S7.9</strain>
    </source>
</reference>
<dbReference type="Proteomes" id="UP000008064">
    <property type="component" value="Unassembled WGS sequence"/>
</dbReference>
<dbReference type="AlphaFoldDB" id="F8NDL5"/>
<dbReference type="HOGENOM" id="CLU_1620070_0_0_1"/>
<dbReference type="KEGG" id="sla:SERLADRAFT_404509"/>
<sequence>MVCQELFHQQVMSYLVGGGDCYSSHAFKLLRWYEFDRYVRKELHEETPDITSGNNNFQNEDYHAIDETDTVDNSVRRDQIKDLQGEQAFLLIHAADSGMEGKRFRKQIVIANMNVKNECKDACNANSLRISLLDVKVDNLNGFYTEVQTATMAHNTHDSVHGVP</sequence>
<accession>F8NDL5</accession>
<gene>
    <name evidence="1" type="ORF">SERLADRAFT_404509</name>
</gene>
<dbReference type="RefSeq" id="XP_007312132.1">
    <property type="nucleotide sequence ID" value="XM_007312070.1"/>
</dbReference>
<organism>
    <name type="scientific">Serpula lacrymans var. lacrymans (strain S7.9)</name>
    <name type="common">Dry rot fungus</name>
    <dbReference type="NCBI Taxonomy" id="578457"/>
    <lineage>
        <taxon>Eukaryota</taxon>
        <taxon>Fungi</taxon>
        <taxon>Dikarya</taxon>
        <taxon>Basidiomycota</taxon>
        <taxon>Agaricomycotina</taxon>
        <taxon>Agaricomycetes</taxon>
        <taxon>Agaricomycetidae</taxon>
        <taxon>Boletales</taxon>
        <taxon>Coniophorineae</taxon>
        <taxon>Serpulaceae</taxon>
        <taxon>Serpula</taxon>
    </lineage>
</organism>
<evidence type="ECO:0000313" key="1">
    <source>
        <dbReference type="EMBL" id="EGO30248.1"/>
    </source>
</evidence>
<dbReference type="EMBL" id="GL945428">
    <property type="protein sequence ID" value="EGO30248.1"/>
    <property type="molecule type" value="Genomic_DNA"/>
</dbReference>